<evidence type="ECO:0000313" key="1">
    <source>
        <dbReference type="EMBL" id="MDA6068654.1"/>
    </source>
</evidence>
<dbReference type="Pfam" id="PF06074">
    <property type="entry name" value="Portal_Mu"/>
    <property type="match status" value="1"/>
</dbReference>
<dbReference type="Proteomes" id="UP001212170">
    <property type="component" value="Unassembled WGS sequence"/>
</dbReference>
<gene>
    <name evidence="1" type="ORF">NJT12_03385</name>
</gene>
<sequence length="422" mass="48281">MKSIFNKIQQTAKKAVINSRVNFSGNALGKKVSLSSNDSENINKITNLMVDVIRRQRRLWRKEINDWQAARYAFYQAEIPRFYQMQEVYDDIMLDGHLTAVTEDRTLRTTNKDFAFAINGIKDDKLTEYIKDQEWFDVVLEQAHMSTYRGETFIWIKDFLKGQINEVETIDRGLIIPGQKILLSDINGNSGLDISEVDDVLLYANFYSNIGILEKAAVYTILKRHSWGSWDEFEELFGVPIRIAKIASQSETVKNEVAGWLEEMGSAPYGVFPIGTEVEIKENSKTDSFNVFYMKIQALDKELSKLILHQTMTTENGSSRSQGEVHENTLGEVISSDRKKMLSFLNKRVVPAMRKLGYKIPDNAKIIIEKTIVAKDQIDIDGQLMSNGYVLKQSYIEKIYGVEIERMPSENFTKETLNSGKA</sequence>
<dbReference type="InterPro" id="IPR009279">
    <property type="entry name" value="Portal_Mu"/>
</dbReference>
<accession>A0ABT4W7Z9</accession>
<dbReference type="EMBL" id="JAMZNK010000004">
    <property type="protein sequence ID" value="MDA6068654.1"/>
    <property type="molecule type" value="Genomic_DNA"/>
</dbReference>
<reference evidence="1 2" key="1">
    <citation type="journal article" date="2023" name="Chemosphere">
        <title>Whole genome analysis of Flavobacterium aziz-sancarii sp. nov., isolated from Ardley Island (Antarctica), revealed a rich resistome and bioremediation potential.</title>
        <authorList>
            <person name="Otur C."/>
            <person name="Okay S."/>
            <person name="Kurt-Kizildogan A."/>
        </authorList>
    </citation>
    <scope>NUCLEOTIDE SEQUENCE [LARGE SCALE GENOMIC DNA]</scope>
    <source>
        <strain evidence="1 2">AC</strain>
    </source>
</reference>
<organism evidence="1 2">
    <name type="scientific">Flavobacterium azizsancarii</name>
    <dbReference type="NCBI Taxonomy" id="2961580"/>
    <lineage>
        <taxon>Bacteria</taxon>
        <taxon>Pseudomonadati</taxon>
        <taxon>Bacteroidota</taxon>
        <taxon>Flavobacteriia</taxon>
        <taxon>Flavobacteriales</taxon>
        <taxon>Flavobacteriaceae</taxon>
        <taxon>Flavobacterium</taxon>
    </lineage>
</organism>
<keyword evidence="2" id="KW-1185">Reference proteome</keyword>
<dbReference type="RefSeq" id="WP_271334522.1">
    <property type="nucleotide sequence ID" value="NZ_JAMZNK010000004.1"/>
</dbReference>
<comment type="caution">
    <text evidence="1">The sequence shown here is derived from an EMBL/GenBank/DDBJ whole genome shotgun (WGS) entry which is preliminary data.</text>
</comment>
<proteinExistence type="predicted"/>
<name>A0ABT4W7Z9_9FLAO</name>
<evidence type="ECO:0000313" key="2">
    <source>
        <dbReference type="Proteomes" id="UP001212170"/>
    </source>
</evidence>
<protein>
    <submittedName>
        <fullName evidence="1">DUF935 domain-containing protein</fullName>
    </submittedName>
</protein>